<name>A0ABN1QKR2_9ACTN</name>
<dbReference type="Proteomes" id="UP001501578">
    <property type="component" value="Unassembled WGS sequence"/>
</dbReference>
<organism evidence="6 7">
    <name type="scientific">Nonomuraea longicatena</name>
    <dbReference type="NCBI Taxonomy" id="83682"/>
    <lineage>
        <taxon>Bacteria</taxon>
        <taxon>Bacillati</taxon>
        <taxon>Actinomycetota</taxon>
        <taxon>Actinomycetes</taxon>
        <taxon>Streptosporangiales</taxon>
        <taxon>Streptosporangiaceae</taxon>
        <taxon>Nonomuraea</taxon>
    </lineage>
</organism>
<dbReference type="RefSeq" id="WP_343953237.1">
    <property type="nucleotide sequence ID" value="NZ_BAAAHQ010000035.1"/>
</dbReference>
<dbReference type="PANTHER" id="PTHR30055">
    <property type="entry name" value="HTH-TYPE TRANSCRIPTIONAL REGULATOR RUTR"/>
    <property type="match status" value="1"/>
</dbReference>
<sequence>MSTTHSGKGSDLERRLALLWIGHTPGQRGPNAQLTVDAIVRAAIRVADANGLETLSMQRVAAELGYSTMSIYNHVPSKDLLLELMADAAAGEPPPSEDTQDWKGAVLRWAGHLWATFQLHPWILRIPLDHAPIGPNQLTWLDRLLRHLLVGGLAGSEAMAAGLHLISAVRGAAQVSADLTGGHRTEEPPGQAARLLAELIDPRRFPVLAAVNAAASSHEENGTDGGHDLPADLTFGIGRFLDGIEVWAGSPKR</sequence>
<evidence type="ECO:0000259" key="5">
    <source>
        <dbReference type="PROSITE" id="PS50977"/>
    </source>
</evidence>
<dbReference type="Pfam" id="PF00440">
    <property type="entry name" value="TetR_N"/>
    <property type="match status" value="1"/>
</dbReference>
<dbReference type="PROSITE" id="PS50977">
    <property type="entry name" value="HTH_TETR_2"/>
    <property type="match status" value="1"/>
</dbReference>
<evidence type="ECO:0000313" key="6">
    <source>
        <dbReference type="EMBL" id="GAA0943944.1"/>
    </source>
</evidence>
<accession>A0ABN1QKR2</accession>
<dbReference type="Pfam" id="PF02909">
    <property type="entry name" value="TetR_C_1"/>
    <property type="match status" value="1"/>
</dbReference>
<evidence type="ECO:0000256" key="3">
    <source>
        <dbReference type="ARBA" id="ARBA00023163"/>
    </source>
</evidence>
<dbReference type="Gene3D" id="1.10.357.10">
    <property type="entry name" value="Tetracycline Repressor, domain 2"/>
    <property type="match status" value="1"/>
</dbReference>
<dbReference type="PANTHER" id="PTHR30055:SF151">
    <property type="entry name" value="TRANSCRIPTIONAL REGULATORY PROTEIN"/>
    <property type="match status" value="1"/>
</dbReference>
<feature type="DNA-binding region" description="H-T-H motif" evidence="4">
    <location>
        <begin position="56"/>
        <end position="75"/>
    </location>
</feature>
<dbReference type="InterPro" id="IPR001647">
    <property type="entry name" value="HTH_TetR"/>
</dbReference>
<keyword evidence="7" id="KW-1185">Reference proteome</keyword>
<gene>
    <name evidence="6" type="ORF">GCM10009560_57720</name>
</gene>
<evidence type="ECO:0000313" key="7">
    <source>
        <dbReference type="Proteomes" id="UP001501578"/>
    </source>
</evidence>
<proteinExistence type="predicted"/>
<evidence type="ECO:0000256" key="1">
    <source>
        <dbReference type="ARBA" id="ARBA00023015"/>
    </source>
</evidence>
<evidence type="ECO:0000256" key="4">
    <source>
        <dbReference type="PROSITE-ProRule" id="PRU00335"/>
    </source>
</evidence>
<comment type="caution">
    <text evidence="6">The sequence shown here is derived from an EMBL/GenBank/DDBJ whole genome shotgun (WGS) entry which is preliminary data.</text>
</comment>
<dbReference type="SUPFAM" id="SSF48498">
    <property type="entry name" value="Tetracyclin repressor-like, C-terminal domain"/>
    <property type="match status" value="1"/>
</dbReference>
<keyword evidence="2 4" id="KW-0238">DNA-binding</keyword>
<dbReference type="InterPro" id="IPR009057">
    <property type="entry name" value="Homeodomain-like_sf"/>
</dbReference>
<dbReference type="InterPro" id="IPR004111">
    <property type="entry name" value="Repressor_TetR_C"/>
</dbReference>
<keyword evidence="3" id="KW-0804">Transcription</keyword>
<evidence type="ECO:0000256" key="2">
    <source>
        <dbReference type="ARBA" id="ARBA00023125"/>
    </source>
</evidence>
<protein>
    <submittedName>
        <fullName evidence="6">TetR/AcrR family transcriptional regulator</fullName>
    </submittedName>
</protein>
<reference evidence="6 7" key="1">
    <citation type="journal article" date="2019" name="Int. J. Syst. Evol. Microbiol.">
        <title>The Global Catalogue of Microorganisms (GCM) 10K type strain sequencing project: providing services to taxonomists for standard genome sequencing and annotation.</title>
        <authorList>
            <consortium name="The Broad Institute Genomics Platform"/>
            <consortium name="The Broad Institute Genome Sequencing Center for Infectious Disease"/>
            <person name="Wu L."/>
            <person name="Ma J."/>
        </authorList>
    </citation>
    <scope>NUCLEOTIDE SEQUENCE [LARGE SCALE GENOMIC DNA]</scope>
    <source>
        <strain evidence="6 7">JCM 11136</strain>
    </source>
</reference>
<dbReference type="InterPro" id="IPR050109">
    <property type="entry name" value="HTH-type_TetR-like_transc_reg"/>
</dbReference>
<feature type="domain" description="HTH tetR-type" evidence="5">
    <location>
        <begin position="33"/>
        <end position="93"/>
    </location>
</feature>
<dbReference type="EMBL" id="BAAAHQ010000035">
    <property type="protein sequence ID" value="GAA0943944.1"/>
    <property type="molecule type" value="Genomic_DNA"/>
</dbReference>
<keyword evidence="1" id="KW-0805">Transcription regulation</keyword>
<dbReference type="SUPFAM" id="SSF46689">
    <property type="entry name" value="Homeodomain-like"/>
    <property type="match status" value="1"/>
</dbReference>
<dbReference type="Gene3D" id="1.10.10.60">
    <property type="entry name" value="Homeodomain-like"/>
    <property type="match status" value="1"/>
</dbReference>
<dbReference type="InterPro" id="IPR036271">
    <property type="entry name" value="Tet_transcr_reg_TetR-rel_C_sf"/>
</dbReference>